<evidence type="ECO:0000256" key="3">
    <source>
        <dbReference type="ARBA" id="ARBA00023163"/>
    </source>
</evidence>
<dbReference type="SUPFAM" id="SSF46785">
    <property type="entry name" value="Winged helix' DNA-binding domain"/>
    <property type="match status" value="1"/>
</dbReference>
<organism evidence="6 7">
    <name type="scientific">Leucobacter edaphi</name>
    <dbReference type="NCBI Taxonomy" id="2796472"/>
    <lineage>
        <taxon>Bacteria</taxon>
        <taxon>Bacillati</taxon>
        <taxon>Actinomycetota</taxon>
        <taxon>Actinomycetes</taxon>
        <taxon>Micrococcales</taxon>
        <taxon>Microbacteriaceae</taxon>
        <taxon>Leucobacter</taxon>
    </lineage>
</organism>
<gene>
    <name evidence="6" type="ORF">JD292_04925</name>
</gene>
<evidence type="ECO:0000313" key="7">
    <source>
        <dbReference type="Proteomes" id="UP000618733"/>
    </source>
</evidence>
<dbReference type="Pfam" id="PF13545">
    <property type="entry name" value="HTH_Crp_2"/>
    <property type="match status" value="1"/>
</dbReference>
<sequence>MSARDWGRATANSPVFAGIPREEHERLLASVRAIEQAYGHGQAIVRVGERLSFFPIIIAGTVQATLPRGDNLQIIERFGVGDSFAEAIVISQNESTVEIDAVVKTRLLLLHRERLRASSDPYAARLHANLVQEMSKKLMHLSERLTLLVEPRLRRRILMSLATLPAAADGRVVLPFSRREWADYVGANAKALLRELRRMQDDGVLELGRTTARILHPDEGREQESRERESGP</sequence>
<keyword evidence="1" id="KW-0805">Transcription regulation</keyword>
<evidence type="ECO:0000256" key="2">
    <source>
        <dbReference type="ARBA" id="ARBA00023125"/>
    </source>
</evidence>
<accession>A0A934UWX0</accession>
<dbReference type="Proteomes" id="UP000618733">
    <property type="component" value="Unassembled WGS sequence"/>
</dbReference>
<dbReference type="InterPro" id="IPR000595">
    <property type="entry name" value="cNMP-bd_dom"/>
</dbReference>
<dbReference type="Gene3D" id="2.60.120.10">
    <property type="entry name" value="Jelly Rolls"/>
    <property type="match status" value="1"/>
</dbReference>
<dbReference type="AlphaFoldDB" id="A0A934UWX0"/>
<evidence type="ECO:0000256" key="4">
    <source>
        <dbReference type="SAM" id="MobiDB-lite"/>
    </source>
</evidence>
<comment type="caution">
    <text evidence="6">The sequence shown here is derived from an EMBL/GenBank/DDBJ whole genome shotgun (WGS) entry which is preliminary data.</text>
</comment>
<evidence type="ECO:0000313" key="6">
    <source>
        <dbReference type="EMBL" id="MBK0421415.1"/>
    </source>
</evidence>
<name>A0A934UWX0_9MICO</name>
<feature type="region of interest" description="Disordered" evidence="4">
    <location>
        <begin position="210"/>
        <end position="232"/>
    </location>
</feature>
<dbReference type="InterPro" id="IPR018490">
    <property type="entry name" value="cNMP-bd_dom_sf"/>
</dbReference>
<dbReference type="InterPro" id="IPR012318">
    <property type="entry name" value="HTH_CRP"/>
</dbReference>
<dbReference type="SMART" id="SM00100">
    <property type="entry name" value="cNMP"/>
    <property type="match status" value="1"/>
</dbReference>
<protein>
    <submittedName>
        <fullName evidence="6">Crp/Fnr family transcriptional regulator</fullName>
    </submittedName>
</protein>
<keyword evidence="3" id="KW-0804">Transcription</keyword>
<dbReference type="InterPro" id="IPR036390">
    <property type="entry name" value="WH_DNA-bd_sf"/>
</dbReference>
<evidence type="ECO:0000256" key="1">
    <source>
        <dbReference type="ARBA" id="ARBA00023015"/>
    </source>
</evidence>
<dbReference type="PROSITE" id="PS50042">
    <property type="entry name" value="CNMP_BINDING_3"/>
    <property type="match status" value="1"/>
</dbReference>
<feature type="compositionally biased region" description="Basic and acidic residues" evidence="4">
    <location>
        <begin position="215"/>
        <end position="232"/>
    </location>
</feature>
<reference evidence="6" key="1">
    <citation type="submission" date="2020-12" db="EMBL/GenBank/DDBJ databases">
        <title>Leucobacter sp. CAS2, isolated from Chromium sludge.</title>
        <authorList>
            <person name="Xu Z."/>
        </authorList>
    </citation>
    <scope>NUCLEOTIDE SEQUENCE</scope>
    <source>
        <strain evidence="6">CSA2</strain>
    </source>
</reference>
<keyword evidence="7" id="KW-1185">Reference proteome</keyword>
<dbReference type="GO" id="GO:0003677">
    <property type="term" value="F:DNA binding"/>
    <property type="evidence" value="ECO:0007669"/>
    <property type="project" value="UniProtKB-KW"/>
</dbReference>
<proteinExistence type="predicted"/>
<dbReference type="RefSeq" id="WP_200131630.1">
    <property type="nucleotide sequence ID" value="NZ_JAEHOI010000004.1"/>
</dbReference>
<dbReference type="Pfam" id="PF00027">
    <property type="entry name" value="cNMP_binding"/>
    <property type="match status" value="1"/>
</dbReference>
<dbReference type="InterPro" id="IPR014710">
    <property type="entry name" value="RmlC-like_jellyroll"/>
</dbReference>
<dbReference type="EMBL" id="JAEHOI010000004">
    <property type="protein sequence ID" value="MBK0421415.1"/>
    <property type="molecule type" value="Genomic_DNA"/>
</dbReference>
<feature type="domain" description="Cyclic nucleotide-binding" evidence="5">
    <location>
        <begin position="15"/>
        <end position="116"/>
    </location>
</feature>
<dbReference type="SUPFAM" id="SSF51206">
    <property type="entry name" value="cAMP-binding domain-like"/>
    <property type="match status" value="1"/>
</dbReference>
<dbReference type="GO" id="GO:0006355">
    <property type="term" value="P:regulation of DNA-templated transcription"/>
    <property type="evidence" value="ECO:0007669"/>
    <property type="project" value="InterPro"/>
</dbReference>
<keyword evidence="2" id="KW-0238">DNA-binding</keyword>
<evidence type="ECO:0000259" key="5">
    <source>
        <dbReference type="PROSITE" id="PS50042"/>
    </source>
</evidence>